<reference evidence="1 2" key="1">
    <citation type="journal article" date="2022" name="Genome Biol. Evol.">
        <title>The Spruce Budworm Genome: Reconstructing the Evolutionary History of Antifreeze Proteins.</title>
        <authorList>
            <person name="Beliveau C."/>
            <person name="Gagne P."/>
            <person name="Picq S."/>
            <person name="Vernygora O."/>
            <person name="Keeling C.I."/>
            <person name="Pinkney K."/>
            <person name="Doucet D."/>
            <person name="Wen F."/>
            <person name="Johnston J.S."/>
            <person name="Maaroufi H."/>
            <person name="Boyle B."/>
            <person name="Laroche J."/>
            <person name="Dewar K."/>
            <person name="Juretic N."/>
            <person name="Blackburn G."/>
            <person name="Nisole A."/>
            <person name="Brunet B."/>
            <person name="Brandao M."/>
            <person name="Lumley L."/>
            <person name="Duan J."/>
            <person name="Quan G."/>
            <person name="Lucarotti C.J."/>
            <person name="Roe A.D."/>
            <person name="Sperling F.A.H."/>
            <person name="Levesque R.C."/>
            <person name="Cusson M."/>
        </authorList>
    </citation>
    <scope>NUCLEOTIDE SEQUENCE [LARGE SCALE GENOMIC DNA]</scope>
    <source>
        <strain evidence="1">Glfc:IPQL:Cfum</strain>
    </source>
</reference>
<dbReference type="Proteomes" id="UP001064048">
    <property type="component" value="Chromosome 22"/>
</dbReference>
<protein>
    <submittedName>
        <fullName evidence="1">Uncharacterized protein</fullName>
    </submittedName>
</protein>
<proteinExistence type="predicted"/>
<organism evidence="1 2">
    <name type="scientific">Choristoneura fumiferana</name>
    <name type="common">Spruce budworm moth</name>
    <name type="synonym">Archips fumiferana</name>
    <dbReference type="NCBI Taxonomy" id="7141"/>
    <lineage>
        <taxon>Eukaryota</taxon>
        <taxon>Metazoa</taxon>
        <taxon>Ecdysozoa</taxon>
        <taxon>Arthropoda</taxon>
        <taxon>Hexapoda</taxon>
        <taxon>Insecta</taxon>
        <taxon>Pterygota</taxon>
        <taxon>Neoptera</taxon>
        <taxon>Endopterygota</taxon>
        <taxon>Lepidoptera</taxon>
        <taxon>Glossata</taxon>
        <taxon>Ditrysia</taxon>
        <taxon>Tortricoidea</taxon>
        <taxon>Tortricidae</taxon>
        <taxon>Tortricinae</taxon>
        <taxon>Choristoneura</taxon>
    </lineage>
</organism>
<name>A0ACC0JI83_CHOFU</name>
<evidence type="ECO:0000313" key="2">
    <source>
        <dbReference type="Proteomes" id="UP001064048"/>
    </source>
</evidence>
<evidence type="ECO:0000313" key="1">
    <source>
        <dbReference type="EMBL" id="KAI8423794.1"/>
    </source>
</evidence>
<sequence length="323" mass="37524">MAYVAVLMYIAAMCLHFVELLNNGLALTPPMGWMSWGYYMCGVECETVPEKCLNEQLILSVADKFYREGYQEAGFEYIIIDDCWSERYRGKDGRLKPDRKRFPRGMKFLADYIHARGLKFGMYTNVGKDTCMRYPGSRGHFSTDAKAFAEWGVDYLKVDGCFVENTYLDTAYIKLGHHLNKTGRPMVFSCSWPYYKKFIHHTNADLEQVAHYCNLWRNYHDVVTHWPAIVGIMSYFRDQNNVIRQFHKPGQWNDPDMLILGTNSLTESQSRVQVAVYAMWSAPLLLSCNMNRIKPFEKRLLQNMDLIAIGQDALECMRHLICS</sequence>
<comment type="caution">
    <text evidence="1">The sequence shown here is derived from an EMBL/GenBank/DDBJ whole genome shotgun (WGS) entry which is preliminary data.</text>
</comment>
<accession>A0ACC0JI83</accession>
<keyword evidence="2" id="KW-1185">Reference proteome</keyword>
<dbReference type="EMBL" id="CM046122">
    <property type="protein sequence ID" value="KAI8423794.1"/>
    <property type="molecule type" value="Genomic_DNA"/>
</dbReference>
<gene>
    <name evidence="1" type="ORF">MSG28_012808</name>
</gene>